<keyword evidence="9" id="KW-1185">Reference proteome</keyword>
<dbReference type="PANTHER" id="PTHR46663:SF3">
    <property type="entry name" value="SLL0267 PROTEIN"/>
    <property type="match status" value="1"/>
</dbReference>
<feature type="transmembrane region" description="Helical" evidence="5">
    <location>
        <begin position="339"/>
        <end position="359"/>
    </location>
</feature>
<evidence type="ECO:0000313" key="9">
    <source>
        <dbReference type="Proteomes" id="UP000294914"/>
    </source>
</evidence>
<reference evidence="8 9" key="1">
    <citation type="submission" date="2019-03" db="EMBL/GenBank/DDBJ databases">
        <title>Genomic Encyclopedia of Type Strains, Phase IV (KMG-IV): sequencing the most valuable type-strain genomes for metagenomic binning, comparative biology and taxonomic classification.</title>
        <authorList>
            <person name="Goeker M."/>
        </authorList>
    </citation>
    <scope>NUCLEOTIDE SEQUENCE [LARGE SCALE GENOMIC DNA]</scope>
    <source>
        <strain evidence="8 9">DSM 16326</strain>
    </source>
</reference>
<dbReference type="GO" id="GO:0007165">
    <property type="term" value="P:signal transduction"/>
    <property type="evidence" value="ECO:0007669"/>
    <property type="project" value="UniProtKB-ARBA"/>
</dbReference>
<proteinExistence type="predicted"/>
<dbReference type="InterPro" id="IPR029787">
    <property type="entry name" value="Nucleotide_cyclase"/>
</dbReference>
<evidence type="ECO:0000256" key="3">
    <source>
        <dbReference type="ARBA" id="ARBA00022989"/>
    </source>
</evidence>
<dbReference type="InterPro" id="IPR042240">
    <property type="entry name" value="CHASE_sf"/>
</dbReference>
<feature type="transmembrane region" description="Helical" evidence="5">
    <location>
        <begin position="42"/>
        <end position="62"/>
    </location>
</feature>
<dbReference type="InterPro" id="IPR006189">
    <property type="entry name" value="CHASE_dom"/>
</dbReference>
<dbReference type="Pfam" id="PF00990">
    <property type="entry name" value="GGDEF"/>
    <property type="match status" value="1"/>
</dbReference>
<dbReference type="Proteomes" id="UP000294914">
    <property type="component" value="Unassembled WGS sequence"/>
</dbReference>
<dbReference type="NCBIfam" id="TIGR00254">
    <property type="entry name" value="GGDEF"/>
    <property type="match status" value="1"/>
</dbReference>
<comment type="subcellular location">
    <subcellularLocation>
        <location evidence="1">Membrane</location>
    </subcellularLocation>
</comment>
<feature type="domain" description="CHASE" evidence="6">
    <location>
        <begin position="104"/>
        <end position="239"/>
    </location>
</feature>
<gene>
    <name evidence="8" type="ORF">EDC23_2005</name>
</gene>
<dbReference type="InterPro" id="IPR052163">
    <property type="entry name" value="DGC-Regulatory_Protein"/>
</dbReference>
<dbReference type="InterPro" id="IPR043128">
    <property type="entry name" value="Rev_trsase/Diguanyl_cyclase"/>
</dbReference>
<dbReference type="EMBL" id="SOQX01000005">
    <property type="protein sequence ID" value="TDY00504.1"/>
    <property type="molecule type" value="Genomic_DNA"/>
</dbReference>
<evidence type="ECO:0000256" key="2">
    <source>
        <dbReference type="ARBA" id="ARBA00022692"/>
    </source>
</evidence>
<accession>A0A4R8IK97</accession>
<dbReference type="InterPro" id="IPR000160">
    <property type="entry name" value="GGDEF_dom"/>
</dbReference>
<dbReference type="PROSITE" id="PS50839">
    <property type="entry name" value="CHASE"/>
    <property type="match status" value="1"/>
</dbReference>
<keyword evidence="3 5" id="KW-1133">Transmembrane helix</keyword>
<dbReference type="SMART" id="SM00267">
    <property type="entry name" value="GGDEF"/>
    <property type="match status" value="1"/>
</dbReference>
<dbReference type="SMART" id="SM01079">
    <property type="entry name" value="CHASE"/>
    <property type="match status" value="1"/>
</dbReference>
<dbReference type="SUPFAM" id="SSF55073">
    <property type="entry name" value="Nucleotide cyclase"/>
    <property type="match status" value="1"/>
</dbReference>
<organism evidence="8 9">
    <name type="scientific">Thiohalophilus thiocyanatoxydans</name>
    <dbReference type="NCBI Taxonomy" id="381308"/>
    <lineage>
        <taxon>Bacteria</taxon>
        <taxon>Pseudomonadati</taxon>
        <taxon>Pseudomonadota</taxon>
        <taxon>Gammaproteobacteria</taxon>
        <taxon>Thiohalomonadales</taxon>
        <taxon>Thiohalophilaceae</taxon>
        <taxon>Thiohalophilus</taxon>
    </lineage>
</organism>
<dbReference type="GO" id="GO:0003824">
    <property type="term" value="F:catalytic activity"/>
    <property type="evidence" value="ECO:0007669"/>
    <property type="project" value="UniProtKB-ARBA"/>
</dbReference>
<evidence type="ECO:0000259" key="7">
    <source>
        <dbReference type="PROSITE" id="PS50887"/>
    </source>
</evidence>
<dbReference type="GO" id="GO:0016020">
    <property type="term" value="C:membrane"/>
    <property type="evidence" value="ECO:0007669"/>
    <property type="project" value="UniProtKB-SubCell"/>
</dbReference>
<evidence type="ECO:0000313" key="8">
    <source>
        <dbReference type="EMBL" id="TDY00504.1"/>
    </source>
</evidence>
<sequence length="534" mass="61299">MVGTIAKWVAGNKLFGNGGIKISMGISGLLATAPRLRPLTRLYLLIVIVWFVFVTVLVGFIINSELREREQQFQHSGDALFQQISNWAEINASVIEGFASLLASSRQHEWRQLREYAQRILQRYPHIHTFEIAREVSDDNLAEFIADMRENIDPGFRLARFDFTEKRQWLNVVPRESYYPIVFMEPMQADNRAILGLDLGAHRLFREALHQSRLMNIPVASLPFTLIEGERGFLLHRTVRQDVTESQQPAQFAILSVKTNEMIPAQLVQRDDLMARLYHRDYNSDLNDTELYYQSGRRAGAVESRLFPRLKYERMITNPGQPFALTIEKQIGFGDINTGLIAAVLVIGTISFWVVLLFSRLHHRHEMERLQYESRLYHLANNDSLTGLANRNFLLERLRQVLAGAKRRGDRFAVVFMDMNNFKAINDEFGHASGDELLRKVAQRFKDCTREEDTVCRYQGDEFIILLEGGSGHEEIKQIREKLVKCLEAPFIINGHEVYAGVSIGVAVFPDDGESIENLLHVADQNMYREKSGN</sequence>
<dbReference type="OrthoDB" id="73375at2"/>
<dbReference type="CDD" id="cd01949">
    <property type="entry name" value="GGDEF"/>
    <property type="match status" value="1"/>
</dbReference>
<evidence type="ECO:0000256" key="4">
    <source>
        <dbReference type="ARBA" id="ARBA00023136"/>
    </source>
</evidence>
<comment type="caution">
    <text evidence="8">The sequence shown here is derived from an EMBL/GenBank/DDBJ whole genome shotgun (WGS) entry which is preliminary data.</text>
</comment>
<evidence type="ECO:0000256" key="5">
    <source>
        <dbReference type="SAM" id="Phobius"/>
    </source>
</evidence>
<name>A0A4R8IK97_9GAMM</name>
<dbReference type="Gene3D" id="3.30.450.350">
    <property type="entry name" value="CHASE domain"/>
    <property type="match status" value="1"/>
</dbReference>
<dbReference type="Pfam" id="PF03924">
    <property type="entry name" value="CHASE"/>
    <property type="match status" value="1"/>
</dbReference>
<dbReference type="PROSITE" id="PS50887">
    <property type="entry name" value="GGDEF"/>
    <property type="match status" value="1"/>
</dbReference>
<dbReference type="Gene3D" id="3.30.70.270">
    <property type="match status" value="1"/>
</dbReference>
<keyword evidence="4 5" id="KW-0472">Membrane</keyword>
<evidence type="ECO:0000256" key="1">
    <source>
        <dbReference type="ARBA" id="ARBA00004370"/>
    </source>
</evidence>
<evidence type="ECO:0000259" key="6">
    <source>
        <dbReference type="PROSITE" id="PS50839"/>
    </source>
</evidence>
<dbReference type="PANTHER" id="PTHR46663">
    <property type="entry name" value="DIGUANYLATE CYCLASE DGCT-RELATED"/>
    <property type="match status" value="1"/>
</dbReference>
<keyword evidence="2 5" id="KW-0812">Transmembrane</keyword>
<protein>
    <submittedName>
        <fullName evidence="8">Diguanylate cyclase (GGDEF)-like protein</fullName>
    </submittedName>
</protein>
<dbReference type="AlphaFoldDB" id="A0A4R8IK97"/>
<feature type="domain" description="GGDEF" evidence="7">
    <location>
        <begin position="410"/>
        <end position="534"/>
    </location>
</feature>